<proteinExistence type="predicted"/>
<dbReference type="KEGG" id="orz:FNH13_17550"/>
<dbReference type="AlphaFoldDB" id="A0A516GEE6"/>
<evidence type="ECO:0000256" key="1">
    <source>
        <dbReference type="SAM" id="MobiDB-lite"/>
    </source>
</evidence>
<dbReference type="RefSeq" id="WP_143784627.1">
    <property type="nucleotide sequence ID" value="NZ_CP041616.1"/>
</dbReference>
<organism evidence="2 3">
    <name type="scientific">Ornithinimicrobium ciconiae</name>
    <dbReference type="NCBI Taxonomy" id="2594265"/>
    <lineage>
        <taxon>Bacteria</taxon>
        <taxon>Bacillati</taxon>
        <taxon>Actinomycetota</taxon>
        <taxon>Actinomycetes</taxon>
        <taxon>Micrococcales</taxon>
        <taxon>Ornithinimicrobiaceae</taxon>
        <taxon>Ornithinimicrobium</taxon>
    </lineage>
</organism>
<protein>
    <submittedName>
        <fullName evidence="2">Uncharacterized protein</fullName>
    </submittedName>
</protein>
<reference evidence="2 3" key="1">
    <citation type="submission" date="2019-07" db="EMBL/GenBank/DDBJ databases">
        <title>complete genome sequencing of Ornithinimicrobium sp. H23M54.</title>
        <authorList>
            <person name="Bae J.-W."/>
            <person name="Lee S.-Y."/>
        </authorList>
    </citation>
    <scope>NUCLEOTIDE SEQUENCE [LARGE SCALE GENOMIC DNA]</scope>
    <source>
        <strain evidence="2 3">H23M54</strain>
    </source>
</reference>
<name>A0A516GEE6_9MICO</name>
<accession>A0A516GEE6</accession>
<dbReference type="Proteomes" id="UP000315395">
    <property type="component" value="Chromosome"/>
</dbReference>
<feature type="region of interest" description="Disordered" evidence="1">
    <location>
        <begin position="1"/>
        <end position="35"/>
    </location>
</feature>
<feature type="compositionally biased region" description="Low complexity" evidence="1">
    <location>
        <begin position="11"/>
        <end position="27"/>
    </location>
</feature>
<keyword evidence="3" id="KW-1185">Reference proteome</keyword>
<dbReference type="OrthoDB" id="3205593at2"/>
<sequence length="341" mass="37472">MTHQPSKPSSAEHGAGPTTAGGAQTAGSVREAPTRATVTSELLRLLLSQDGPYRRRWRSEVRRVSPSDPHQSAVAQVLAQHLWEIGEVAESDTDLPRRLKDLVARAMAGRNLSHQTLNWFVGAFAMTETDVQRLWELLEADLRSGDPHRVTSRTTVATAPADPHLDHTRTSYRTQSLIETCEVGPDRSRARHTLMHIVRAETHLEQLSYLFDTSDVEIEVVRGGTAGRPVPDPTGRFRVKIALPSPLAPGQTAALETIAAFPAGGPRLDHFRRSLRATAGGVSLEVRFDAAAVPQRVRWTELSATVPPDLLTEPVVLAPDRAVHRFLTPAQDCSVGFEWDW</sequence>
<evidence type="ECO:0000313" key="3">
    <source>
        <dbReference type="Proteomes" id="UP000315395"/>
    </source>
</evidence>
<dbReference type="EMBL" id="CP041616">
    <property type="protein sequence ID" value="QDO89907.1"/>
    <property type="molecule type" value="Genomic_DNA"/>
</dbReference>
<evidence type="ECO:0000313" key="2">
    <source>
        <dbReference type="EMBL" id="QDO89907.1"/>
    </source>
</evidence>
<gene>
    <name evidence="2" type="ORF">FNH13_17550</name>
</gene>